<evidence type="ECO:0000256" key="2">
    <source>
        <dbReference type="RuleBase" id="RU362119"/>
    </source>
</evidence>
<dbReference type="Proteomes" id="UP000004959">
    <property type="component" value="Chromosome"/>
</dbReference>
<dbReference type="EMBL" id="AFVZ01000001">
    <property type="protein sequence ID" value="EHN58475.1"/>
    <property type="molecule type" value="Genomic_DNA"/>
</dbReference>
<dbReference type="SUPFAM" id="SSF55816">
    <property type="entry name" value="5'-nucleotidase (syn. UDP-sugar hydrolase), C-terminal domain"/>
    <property type="match status" value="1"/>
</dbReference>
<dbReference type="PRINTS" id="PR01607">
    <property type="entry name" value="APYRASEFAMLY"/>
</dbReference>
<dbReference type="SUPFAM" id="SSF56300">
    <property type="entry name" value="Metallo-dependent phosphatases"/>
    <property type="match status" value="1"/>
</dbReference>
<comment type="caution">
    <text evidence="5">The sequence shown here is derived from an EMBL/GenBank/DDBJ whole genome shotgun (WGS) entry which is preliminary data.</text>
</comment>
<dbReference type="GO" id="GO:0046872">
    <property type="term" value="F:metal ion binding"/>
    <property type="evidence" value="ECO:0007669"/>
    <property type="project" value="InterPro"/>
</dbReference>
<gene>
    <name evidence="5" type="ORF">OKIT_0353</name>
</gene>
<dbReference type="GO" id="GO:0009166">
    <property type="term" value="P:nucleotide catabolic process"/>
    <property type="evidence" value="ECO:0007669"/>
    <property type="project" value="InterPro"/>
</dbReference>
<dbReference type="InterPro" id="IPR006179">
    <property type="entry name" value="5_nucleotidase/apyrase"/>
</dbReference>
<evidence type="ECO:0000313" key="6">
    <source>
        <dbReference type="Proteomes" id="UP000004959"/>
    </source>
</evidence>
<dbReference type="RefSeq" id="WP_007744779.1">
    <property type="nucleotide sequence ID" value="NZ_CM001398.1"/>
</dbReference>
<accession>G9WJ26</accession>
<feature type="domain" description="5'-Nucleotidase C-terminal" evidence="4">
    <location>
        <begin position="328"/>
        <end position="478"/>
    </location>
</feature>
<dbReference type="Gene3D" id="3.60.21.10">
    <property type="match status" value="1"/>
</dbReference>
<keyword evidence="2" id="KW-0547">Nucleotide-binding</keyword>
<dbReference type="GO" id="GO:0000166">
    <property type="term" value="F:nucleotide binding"/>
    <property type="evidence" value="ECO:0007669"/>
    <property type="project" value="UniProtKB-KW"/>
</dbReference>
<dbReference type="PANTHER" id="PTHR11575:SF6">
    <property type="entry name" value="2',3'-CYCLIC-NUCLEOTIDE 2'-PHOSPHODIESTERASE_3'-NUCLEOTIDASE"/>
    <property type="match status" value="1"/>
</dbReference>
<dbReference type="STRING" id="336988.NT96_04950"/>
<keyword evidence="6" id="KW-1185">Reference proteome</keyword>
<dbReference type="InterPro" id="IPR036907">
    <property type="entry name" value="5'-Nucleotdase_C_sf"/>
</dbReference>
<keyword evidence="2" id="KW-0378">Hydrolase</keyword>
<dbReference type="PANTHER" id="PTHR11575">
    <property type="entry name" value="5'-NUCLEOTIDASE-RELATED"/>
    <property type="match status" value="1"/>
</dbReference>
<evidence type="ECO:0000259" key="3">
    <source>
        <dbReference type="Pfam" id="PF00149"/>
    </source>
</evidence>
<dbReference type="InterPro" id="IPR008334">
    <property type="entry name" value="5'-Nucleotdase_C"/>
</dbReference>
<evidence type="ECO:0000313" key="5">
    <source>
        <dbReference type="EMBL" id="EHN58475.1"/>
    </source>
</evidence>
<keyword evidence="1" id="KW-0732">Signal</keyword>
<dbReference type="Gene3D" id="3.90.780.10">
    <property type="entry name" value="5'-Nucleotidase, C-terminal domain"/>
    <property type="match status" value="1"/>
</dbReference>
<dbReference type="InterPro" id="IPR004843">
    <property type="entry name" value="Calcineurin-like_PHP"/>
</dbReference>
<dbReference type="AlphaFoldDB" id="G9WJ26"/>
<dbReference type="Pfam" id="PF00149">
    <property type="entry name" value="Metallophos"/>
    <property type="match status" value="1"/>
</dbReference>
<dbReference type="HOGENOM" id="CLU_005854_4_4_9"/>
<dbReference type="GO" id="GO:0030288">
    <property type="term" value="C:outer membrane-bounded periplasmic space"/>
    <property type="evidence" value="ECO:0007669"/>
    <property type="project" value="TreeGrafter"/>
</dbReference>
<feature type="domain" description="Calcineurin-like phosphoesterase" evidence="3">
    <location>
        <begin position="5"/>
        <end position="234"/>
    </location>
</feature>
<dbReference type="eggNOG" id="COG0737">
    <property type="taxonomic scope" value="Bacteria"/>
</dbReference>
<dbReference type="InterPro" id="IPR006146">
    <property type="entry name" value="5'-Nucleotdase_CS"/>
</dbReference>
<name>G9WJ26_9LACO</name>
<dbReference type="Pfam" id="PF02872">
    <property type="entry name" value="5_nucleotid_C"/>
    <property type="match status" value="1"/>
</dbReference>
<sequence length="520" mass="57942">MKLYILSTSDVHGYIAPSNFVDSEQTDFGLARAASLIKKFRLDHPNDLVLTIENGDFIQGSPLTNFIAQKHPEYASLYQKFADIIGYDVRILGNHEFNYGLSFLKKAIGPDAGVLDANVFERQKNLYPNPYKIFNYASTKIGVLGLTTEYIPHWETAAHLGNVHFENPVETAKKYIPIMRAQEADIIVVAYHAGFECDLNSGEATEKFTGENRAYELLQQVPGIDALVTGHQHRKLAQLVDAGHCSVPVTQPGYQAEAVGEIELDFDPANKQITRSEACLLPTKNFVADTDIMQKLNQVQKQLDSFLDEKIGEIQPDMLIKDPFAARLHGHPYLSMINKVQGQAVHADISATALFSDGQFGLGNVVTRRAIATNYLFPNTAVAEEVSGRDLLSALERAAEYFIVDSDGKINISDRFGITNIQHYNYDYFSGIDYTFDLTQPFGHRVKNVSYQGKKIELNKKYRLAISNYRSSGVGGYTSYSVDKIVESSTVDMVDLISNYIADHSPIKSQQPTNLTIISK</sequence>
<comment type="similarity">
    <text evidence="2">Belongs to the 5'-nucleotidase family.</text>
</comment>
<dbReference type="InterPro" id="IPR029052">
    <property type="entry name" value="Metallo-depent_PP-like"/>
</dbReference>
<dbReference type="PATRIC" id="fig|1045004.4.peg.352"/>
<protein>
    <submittedName>
        <fullName evidence="5">23-cyclic-nucleotide 2-phosphodiesterase</fullName>
    </submittedName>
</protein>
<evidence type="ECO:0000256" key="1">
    <source>
        <dbReference type="ARBA" id="ARBA00022729"/>
    </source>
</evidence>
<dbReference type="OrthoDB" id="9801679at2"/>
<dbReference type="GO" id="GO:0016788">
    <property type="term" value="F:hydrolase activity, acting on ester bonds"/>
    <property type="evidence" value="ECO:0007669"/>
    <property type="project" value="InterPro"/>
</dbReference>
<dbReference type="PROSITE" id="PS00786">
    <property type="entry name" value="5_NUCLEOTIDASE_2"/>
    <property type="match status" value="1"/>
</dbReference>
<evidence type="ECO:0000259" key="4">
    <source>
        <dbReference type="Pfam" id="PF02872"/>
    </source>
</evidence>
<organism evidence="5 6">
    <name type="scientific">Oenococcus kitaharae DSM 17330</name>
    <dbReference type="NCBI Taxonomy" id="1045004"/>
    <lineage>
        <taxon>Bacteria</taxon>
        <taxon>Bacillati</taxon>
        <taxon>Bacillota</taxon>
        <taxon>Bacilli</taxon>
        <taxon>Lactobacillales</taxon>
        <taxon>Lactobacillaceae</taxon>
        <taxon>Oenococcus</taxon>
    </lineage>
</organism>
<proteinExistence type="inferred from homology"/>
<reference evidence="5 6" key="1">
    <citation type="journal article" date="2012" name="PLoS ONE">
        <title>Functional divergence in the genus oenococcus as predicted by genome sequencing of the newly-described species, Oenococcus kitaharae.</title>
        <authorList>
            <person name="Borneman A.R."/>
            <person name="McCarthy J.M."/>
            <person name="Chambers P.J."/>
            <person name="Bartowsky E.J."/>
        </authorList>
    </citation>
    <scope>NUCLEOTIDE SEQUENCE [LARGE SCALE GENOMIC DNA]</scope>
    <source>
        <strain evidence="6">DSM17330</strain>
    </source>
</reference>